<evidence type="ECO:0000256" key="2">
    <source>
        <dbReference type="ARBA" id="ARBA00022692"/>
    </source>
</evidence>
<keyword evidence="6 10" id="KW-0472">Membrane</keyword>
<feature type="compositionally biased region" description="Polar residues" evidence="9">
    <location>
        <begin position="979"/>
        <end position="989"/>
    </location>
</feature>
<dbReference type="SUPFAM" id="SSF48726">
    <property type="entry name" value="Immunoglobulin"/>
    <property type="match status" value="5"/>
</dbReference>
<dbReference type="InterPro" id="IPR013783">
    <property type="entry name" value="Ig-like_fold"/>
</dbReference>
<dbReference type="SUPFAM" id="SSF49265">
    <property type="entry name" value="Fibronectin type III"/>
    <property type="match status" value="2"/>
</dbReference>
<dbReference type="FunFam" id="2.60.40.10:FF:000053">
    <property type="entry name" value="Roundabout guidance receptor 1"/>
    <property type="match status" value="1"/>
</dbReference>
<dbReference type="FunFam" id="2.60.40.10:FF:000008">
    <property type="entry name" value="roundabout homolog 2 isoform X2"/>
    <property type="match status" value="1"/>
</dbReference>
<dbReference type="InterPro" id="IPR003598">
    <property type="entry name" value="Ig_sub2"/>
</dbReference>
<reference evidence="12" key="2">
    <citation type="submission" date="2020-05" db="UniProtKB">
        <authorList>
            <consortium name="EnsemblMetazoa"/>
        </authorList>
    </citation>
    <scope>IDENTIFICATION</scope>
    <source>
        <strain evidence="12">LVP_AGWG</strain>
    </source>
</reference>
<protein>
    <recommendedName>
        <fullName evidence="14">Roundabout</fullName>
    </recommendedName>
</protein>
<evidence type="ECO:0000256" key="1">
    <source>
        <dbReference type="ARBA" id="ARBA00004167"/>
    </source>
</evidence>
<keyword evidence="3 11" id="KW-0732">Signal</keyword>
<dbReference type="GO" id="GO:0005886">
    <property type="term" value="C:plasma membrane"/>
    <property type="evidence" value="ECO:0007669"/>
    <property type="project" value="TreeGrafter"/>
</dbReference>
<keyword evidence="5 10" id="KW-1133">Transmembrane helix</keyword>
<dbReference type="Gene3D" id="2.60.40.10">
    <property type="entry name" value="Immunoglobulins"/>
    <property type="match status" value="8"/>
</dbReference>
<evidence type="ECO:0000256" key="8">
    <source>
        <dbReference type="ARBA" id="ARBA00023319"/>
    </source>
</evidence>
<evidence type="ECO:0008006" key="14">
    <source>
        <dbReference type="Google" id="ProtNLM"/>
    </source>
</evidence>
<evidence type="ECO:0000256" key="7">
    <source>
        <dbReference type="ARBA" id="ARBA00023157"/>
    </source>
</evidence>
<keyword evidence="2 10" id="KW-0812">Transmembrane</keyword>
<evidence type="ECO:0000313" key="12">
    <source>
        <dbReference type="EnsemblMetazoa" id="AAEL020299-PA"/>
    </source>
</evidence>
<dbReference type="Proteomes" id="UP000008820">
    <property type="component" value="Chromosome 2"/>
</dbReference>
<dbReference type="PROSITE" id="PS50835">
    <property type="entry name" value="IG_LIKE"/>
    <property type="match status" value="5"/>
</dbReference>
<dbReference type="InterPro" id="IPR013098">
    <property type="entry name" value="Ig_I-set"/>
</dbReference>
<dbReference type="GO" id="GO:0050808">
    <property type="term" value="P:synapse organization"/>
    <property type="evidence" value="ECO:0007669"/>
    <property type="project" value="TreeGrafter"/>
</dbReference>
<accession>A0A6I8TYN2</accession>
<dbReference type="GO" id="GO:0030424">
    <property type="term" value="C:axon"/>
    <property type="evidence" value="ECO:0007669"/>
    <property type="project" value="TreeGrafter"/>
</dbReference>
<gene>
    <name evidence="12" type="primary">5574148</name>
</gene>
<organism evidence="12 13">
    <name type="scientific">Aedes aegypti</name>
    <name type="common">Yellowfever mosquito</name>
    <name type="synonym">Culex aegypti</name>
    <dbReference type="NCBI Taxonomy" id="7159"/>
    <lineage>
        <taxon>Eukaryota</taxon>
        <taxon>Metazoa</taxon>
        <taxon>Ecdysozoa</taxon>
        <taxon>Arthropoda</taxon>
        <taxon>Hexapoda</taxon>
        <taxon>Insecta</taxon>
        <taxon>Pterygota</taxon>
        <taxon>Neoptera</taxon>
        <taxon>Endopterygota</taxon>
        <taxon>Diptera</taxon>
        <taxon>Nematocera</taxon>
        <taxon>Culicoidea</taxon>
        <taxon>Culicidae</taxon>
        <taxon>Culicinae</taxon>
        <taxon>Aedini</taxon>
        <taxon>Aedes</taxon>
        <taxon>Stegomyia</taxon>
    </lineage>
</organism>
<dbReference type="InterPro" id="IPR050958">
    <property type="entry name" value="Cell_Adh-Cytoskel_Orgn"/>
</dbReference>
<dbReference type="SMR" id="A0A6I8TYN2"/>
<dbReference type="GO" id="GO:0007156">
    <property type="term" value="P:homophilic cell adhesion via plasma membrane adhesion molecules"/>
    <property type="evidence" value="ECO:0007669"/>
    <property type="project" value="TreeGrafter"/>
</dbReference>
<dbReference type="InterPro" id="IPR036116">
    <property type="entry name" value="FN3_sf"/>
</dbReference>
<dbReference type="FunCoup" id="A0A6I8TYN2">
    <property type="interactions" value="21"/>
</dbReference>
<keyword evidence="4" id="KW-0677">Repeat</keyword>
<dbReference type="InParanoid" id="A0A6I8TYN2"/>
<feature type="transmembrane region" description="Helical" evidence="10">
    <location>
        <begin position="864"/>
        <end position="886"/>
    </location>
</feature>
<keyword evidence="13" id="KW-1185">Reference proteome</keyword>
<dbReference type="Pfam" id="PF07679">
    <property type="entry name" value="I-set"/>
    <property type="match status" value="2"/>
</dbReference>
<evidence type="ECO:0000256" key="5">
    <source>
        <dbReference type="ARBA" id="ARBA00022989"/>
    </source>
</evidence>
<dbReference type="CDD" id="cd00063">
    <property type="entry name" value="FN3"/>
    <property type="match status" value="3"/>
</dbReference>
<evidence type="ECO:0000256" key="9">
    <source>
        <dbReference type="SAM" id="MobiDB-lite"/>
    </source>
</evidence>
<dbReference type="InterPro" id="IPR007110">
    <property type="entry name" value="Ig-like_dom"/>
</dbReference>
<dbReference type="FunFam" id="2.60.40.10:FF:001603">
    <property type="entry name" value="Roundabout 2"/>
    <property type="match status" value="1"/>
</dbReference>
<evidence type="ECO:0000256" key="10">
    <source>
        <dbReference type="SAM" id="Phobius"/>
    </source>
</evidence>
<comment type="subcellular location">
    <subcellularLocation>
        <location evidence="1">Membrane</location>
        <topology evidence="1">Single-pass membrane protein</topology>
    </subcellularLocation>
</comment>
<feature type="region of interest" description="Disordered" evidence="9">
    <location>
        <begin position="979"/>
        <end position="1003"/>
    </location>
</feature>
<name>A0A6I8TYN2_AEDAE</name>
<dbReference type="PANTHER" id="PTHR45080:SF34">
    <property type="entry name" value="MYOSIN LIGHT CHAIN KINASE, SMOOTH MUSCLE-LIKE"/>
    <property type="match status" value="1"/>
</dbReference>
<evidence type="ECO:0000256" key="6">
    <source>
        <dbReference type="ARBA" id="ARBA00023136"/>
    </source>
</evidence>
<feature type="signal peptide" evidence="11">
    <location>
        <begin position="1"/>
        <end position="23"/>
    </location>
</feature>
<dbReference type="PROSITE" id="PS50853">
    <property type="entry name" value="FN3"/>
    <property type="match status" value="3"/>
</dbReference>
<feature type="chain" id="PRO_5043882153" description="Roundabout" evidence="11">
    <location>
        <begin position="24"/>
        <end position="1286"/>
    </location>
</feature>
<dbReference type="InterPro" id="IPR003961">
    <property type="entry name" value="FN3_dom"/>
</dbReference>
<reference evidence="12 13" key="1">
    <citation type="submission" date="2017-06" db="EMBL/GenBank/DDBJ databases">
        <title>Aedes aegypti genome working group (AGWG) sequencing and assembly.</title>
        <authorList>
            <consortium name="Aedes aegypti Genome Working Group (AGWG)"/>
            <person name="Matthews B.J."/>
        </authorList>
    </citation>
    <scope>NUCLEOTIDE SEQUENCE [LARGE SCALE GENOMIC DNA]</scope>
    <source>
        <strain evidence="12 13">LVP_AGWG</strain>
    </source>
</reference>
<evidence type="ECO:0000256" key="3">
    <source>
        <dbReference type="ARBA" id="ARBA00022729"/>
    </source>
</evidence>
<dbReference type="FunFam" id="2.60.40.10:FF:000026">
    <property type="entry name" value="roundabout homolog 2 isoform X1"/>
    <property type="match status" value="1"/>
</dbReference>
<dbReference type="GO" id="GO:0043025">
    <property type="term" value="C:neuronal cell body"/>
    <property type="evidence" value="ECO:0007669"/>
    <property type="project" value="TreeGrafter"/>
</dbReference>
<dbReference type="Pfam" id="PF00041">
    <property type="entry name" value="fn3"/>
    <property type="match status" value="2"/>
</dbReference>
<dbReference type="InterPro" id="IPR036179">
    <property type="entry name" value="Ig-like_dom_sf"/>
</dbReference>
<dbReference type="SMART" id="SM00409">
    <property type="entry name" value="IG"/>
    <property type="match status" value="5"/>
</dbReference>
<evidence type="ECO:0000256" key="11">
    <source>
        <dbReference type="SAM" id="SignalP"/>
    </source>
</evidence>
<dbReference type="FunFam" id="2.60.40.10:FF:001167">
    <property type="entry name" value="Roundabout 2, isoform B"/>
    <property type="match status" value="1"/>
</dbReference>
<dbReference type="PANTHER" id="PTHR45080">
    <property type="entry name" value="CONTACTIN 5"/>
    <property type="match status" value="1"/>
</dbReference>
<dbReference type="EnsemblMetazoa" id="AAEL020299-RA">
    <property type="protein sequence ID" value="AAEL020299-PA"/>
    <property type="gene ID" value="AAEL020299"/>
</dbReference>
<dbReference type="FunFam" id="2.60.40.10:FF:000948">
    <property type="entry name" value="Roundabout 1"/>
    <property type="match status" value="1"/>
</dbReference>
<dbReference type="SMART" id="SM00408">
    <property type="entry name" value="IGc2"/>
    <property type="match status" value="5"/>
</dbReference>
<feature type="region of interest" description="Disordered" evidence="9">
    <location>
        <begin position="1168"/>
        <end position="1207"/>
    </location>
</feature>
<evidence type="ECO:0000256" key="4">
    <source>
        <dbReference type="ARBA" id="ARBA00022737"/>
    </source>
</evidence>
<feature type="region of interest" description="Disordered" evidence="9">
    <location>
        <begin position="1093"/>
        <end position="1129"/>
    </location>
</feature>
<proteinExistence type="predicted"/>
<keyword evidence="8" id="KW-0393">Immunoglobulin domain</keyword>
<dbReference type="Pfam" id="PF13927">
    <property type="entry name" value="Ig_3"/>
    <property type="match status" value="3"/>
</dbReference>
<evidence type="ECO:0000313" key="13">
    <source>
        <dbReference type="Proteomes" id="UP000008820"/>
    </source>
</evidence>
<sequence>MEPSLLLLLQILIVTAAITQSKAMEYPKITEHPLDVIVPRHDPTTLNCKAEGIPAPTITWYKDGEAIKAEQGSHKILLPAGGLFFLKVVHSRRESDAGVYWCEARNELGVARSRNATLQVSVLREDFRLEPQNTRVAQGETALLECGPPRGYPEPVVFWRKNGQTLDLNNSKRIRIVDGGNLAIQDARQSDDGRYQCVAKNVVGVRESTVAFLRVHVKPFLMRGPQNQTAVVGSSVVFQCRVGGDPVPDVLWRRSASSGNMPLDRVHVLEDRSLQIDGITIEDMGEYSCEADNAVGSITASGSLTVHSPPSFTVRPMNQIAELGSEALFECQATGHPEPTLFWSLEGNRTLLFPGYRYGGIEVTENADGTSILSVSNIDRIDNAKVILCSAVNSVGSVSTRVVLSVNLQDDRPPPLILQGPVNQTLPVKSVAILPCKAAGVPTPVISWYRDGIPVLTSSRINITDSGTLTISDLSKNDDSGLYTCVASSKSGKSTWSASLKLDLPTNPNIKFFRAPEASTFPGPPGKPQVTDISESAVTISWVPSNALGASSMVGFIVEMYGRNITDGWQEMAEKIKDTSYTQRGLIPGVTYYFVVRAENWHGISPPSPLSEPILVGVNELNSGLDMSEIRATLLSGDVVELINATSVDSTTMKLVWEIIDGKYVDGFYIYARNLEEDSEHSYRVLTVLNAGSVSSCTVNDLRKFTEYEFFIVPFYKTVEGKPSNSRLAKTLEDVPSASPTGMEALLLNSSAVYLKWKAPPLGSINGILQTYHVIVRGVDLRSNYTKVLSNVTIDATSPNLLLANLTEGVTYTVSIAAATTAGMGPFSSPATLRLDPVTKQLDQTSHRYPINHDNADDILTKPWFIAVLGTILALMMLSFGAMVFVKRKQMLMKQSALVALRGHHGTGVLKFPSLPQNNDGYWTDPSGMLWRPPRPKDQIQDYAPVCTAATLPADQNTHNRYVGIDYGEYPSDYAEVSSFQPNNNTLGDNGSKAPSEYSGTRSPAPYATTTLIGNSRFITTSGSGGNTLDNLHHQQSAYGSMYYNTESYPVNGSNNAGPGSGSYGARNVFSESYFNPSEKINITENKLASLNASGSNSSPVANGNGGYQLVPNHSGSSASSSSSSGVGIGRSETAKIFHPSHSVPHTPFGTIRKNRLKLTRPPINNLRISFGTSGNNNNGGDAGNEYGNQHHQQSTQQNQQQNHKKKISSLNNLGAKEQLYIKIGETNPNNTGSWNGHLANIYQNASESMVGKSHPTSGEGEAVYHPTGNRSVISYRSASEYGDGV</sequence>
<dbReference type="InterPro" id="IPR003599">
    <property type="entry name" value="Ig_sub"/>
</dbReference>
<keyword evidence="7" id="KW-1015">Disulfide bond</keyword>
<feature type="compositionally biased region" description="Low complexity" evidence="9">
    <location>
        <begin position="1172"/>
        <end position="1202"/>
    </location>
</feature>
<dbReference type="OrthoDB" id="428111at2759"/>
<dbReference type="SMART" id="SM00060">
    <property type="entry name" value="FN3"/>
    <property type="match status" value="3"/>
</dbReference>
<dbReference type="GO" id="GO:0008046">
    <property type="term" value="F:axon guidance receptor activity"/>
    <property type="evidence" value="ECO:0007669"/>
    <property type="project" value="TreeGrafter"/>
</dbReference>
<feature type="compositionally biased region" description="Low complexity" evidence="9">
    <location>
        <begin position="1115"/>
        <end position="1129"/>
    </location>
</feature>